<sequence>MANNKKKNNVQRLVDDFDVLLGKTNTVVAELVISTEDTAAAVEKMTAAADELIAAIKEKKNAKST</sequence>
<protein>
    <submittedName>
        <fullName evidence="1">Uncharacterized protein</fullName>
    </submittedName>
</protein>
<gene>
    <name evidence="1" type="ORF">TM448A00111_0012</name>
    <name evidence="2" type="ORF">TM448B00196_0012</name>
</gene>
<reference evidence="1" key="1">
    <citation type="submission" date="2020-03" db="EMBL/GenBank/DDBJ databases">
        <title>The deep terrestrial virosphere.</title>
        <authorList>
            <person name="Holmfeldt K."/>
            <person name="Nilsson E."/>
            <person name="Simone D."/>
            <person name="Lopez-Fernandez M."/>
            <person name="Wu X."/>
            <person name="de Brujin I."/>
            <person name="Lundin D."/>
            <person name="Andersson A."/>
            <person name="Bertilsson S."/>
            <person name="Dopson M."/>
        </authorList>
    </citation>
    <scope>NUCLEOTIDE SEQUENCE</scope>
    <source>
        <strain evidence="1">TM448A00111</strain>
        <strain evidence="2">TM448B00196</strain>
    </source>
</reference>
<accession>A0A6H1ZAL7</accession>
<organism evidence="1">
    <name type="scientific">viral metagenome</name>
    <dbReference type="NCBI Taxonomy" id="1070528"/>
    <lineage>
        <taxon>unclassified sequences</taxon>
        <taxon>metagenomes</taxon>
        <taxon>organismal metagenomes</taxon>
    </lineage>
</organism>
<dbReference type="AlphaFoldDB" id="A0A6H1ZAL7"/>
<proteinExistence type="predicted"/>
<dbReference type="EMBL" id="MT143977">
    <property type="protein sequence ID" value="QJA44509.1"/>
    <property type="molecule type" value="Genomic_DNA"/>
</dbReference>
<name>A0A6H1ZAL7_9ZZZZ</name>
<dbReference type="EMBL" id="MT144598">
    <property type="protein sequence ID" value="QJH94225.1"/>
    <property type="molecule type" value="Genomic_DNA"/>
</dbReference>
<evidence type="ECO:0000313" key="1">
    <source>
        <dbReference type="EMBL" id="QJA44509.1"/>
    </source>
</evidence>
<evidence type="ECO:0000313" key="2">
    <source>
        <dbReference type="EMBL" id="QJH94225.1"/>
    </source>
</evidence>